<evidence type="ECO:0000259" key="2">
    <source>
        <dbReference type="PROSITE" id="PS50097"/>
    </source>
</evidence>
<proteinExistence type="predicted"/>
<evidence type="ECO:0000313" key="4">
    <source>
        <dbReference type="Proteomes" id="UP001153069"/>
    </source>
</evidence>
<dbReference type="InterPro" id="IPR011333">
    <property type="entry name" value="SKP1/BTB/POZ_sf"/>
</dbReference>
<evidence type="ECO:0000313" key="3">
    <source>
        <dbReference type="EMBL" id="CAB9506446.1"/>
    </source>
</evidence>
<dbReference type="InterPro" id="IPR000210">
    <property type="entry name" value="BTB/POZ_dom"/>
</dbReference>
<dbReference type="AlphaFoldDB" id="A0A9N8DTF1"/>
<evidence type="ECO:0000256" key="1">
    <source>
        <dbReference type="SAM" id="MobiDB-lite"/>
    </source>
</evidence>
<dbReference type="EMBL" id="CAICTM010000266">
    <property type="protein sequence ID" value="CAB9506446.1"/>
    <property type="molecule type" value="Genomic_DNA"/>
</dbReference>
<dbReference type="Gene3D" id="3.30.710.10">
    <property type="entry name" value="Potassium Channel Kv1.1, Chain A"/>
    <property type="match status" value="1"/>
</dbReference>
<dbReference type="Pfam" id="PF00651">
    <property type="entry name" value="BTB"/>
    <property type="match status" value="1"/>
</dbReference>
<keyword evidence="4" id="KW-1185">Reference proteome</keyword>
<protein>
    <recommendedName>
        <fullName evidence="2">BTB domain-containing protein</fullName>
    </recommendedName>
</protein>
<reference evidence="3" key="1">
    <citation type="submission" date="2020-06" db="EMBL/GenBank/DDBJ databases">
        <authorList>
            <consortium name="Plant Systems Biology data submission"/>
        </authorList>
    </citation>
    <scope>NUCLEOTIDE SEQUENCE</scope>
    <source>
        <strain evidence="3">D6</strain>
    </source>
</reference>
<name>A0A9N8DTF1_9STRA</name>
<gene>
    <name evidence="3" type="ORF">SEMRO_267_G103390.1</name>
</gene>
<organism evidence="3 4">
    <name type="scientific">Seminavis robusta</name>
    <dbReference type="NCBI Taxonomy" id="568900"/>
    <lineage>
        <taxon>Eukaryota</taxon>
        <taxon>Sar</taxon>
        <taxon>Stramenopiles</taxon>
        <taxon>Ochrophyta</taxon>
        <taxon>Bacillariophyta</taxon>
        <taxon>Bacillariophyceae</taxon>
        <taxon>Bacillariophycidae</taxon>
        <taxon>Naviculales</taxon>
        <taxon>Naviculaceae</taxon>
        <taxon>Seminavis</taxon>
    </lineage>
</organism>
<sequence length="308" mass="34807">MSEEEDSNEGNNKSADPKEDNQAAVPERPGFAIKPDVVVVVGGIEFQESSYALRVWSEYFDAAFRSGMQESTTKRFEFPDKNPEDWKFIMSLLDPFSDAEITKQNVDVVLSWFDELCVTRGLKGCDNALYEMVKPTSSINSATELATIVKQLSKSLQFDLRKTKAKCLKLVCGVVKAKPLWLKKGQLEPALNLVIEYIDCREVLWGTLQIFLPSTITDPKEQDMLIRSGILQKCILAEVKIKQSNDAIGILKAAATKKDDDIRILKAGSKSRRDNLQNKIEVMRKCDNCRIHLTLSEKRGKKKRLLPF</sequence>
<dbReference type="Proteomes" id="UP001153069">
    <property type="component" value="Unassembled WGS sequence"/>
</dbReference>
<dbReference type="SUPFAM" id="SSF54695">
    <property type="entry name" value="POZ domain"/>
    <property type="match status" value="1"/>
</dbReference>
<feature type="domain" description="BTB" evidence="2">
    <location>
        <begin position="35"/>
        <end position="105"/>
    </location>
</feature>
<dbReference type="PROSITE" id="PS50097">
    <property type="entry name" value="BTB"/>
    <property type="match status" value="1"/>
</dbReference>
<dbReference type="CDD" id="cd18186">
    <property type="entry name" value="BTB_POZ_ZBTB_KLHL-like"/>
    <property type="match status" value="1"/>
</dbReference>
<comment type="caution">
    <text evidence="3">The sequence shown here is derived from an EMBL/GenBank/DDBJ whole genome shotgun (WGS) entry which is preliminary data.</text>
</comment>
<dbReference type="OrthoDB" id="9620072at2759"/>
<accession>A0A9N8DTF1</accession>
<feature type="region of interest" description="Disordered" evidence="1">
    <location>
        <begin position="1"/>
        <end position="27"/>
    </location>
</feature>